<evidence type="ECO:0000313" key="1">
    <source>
        <dbReference type="EMBL" id="KKT63856.1"/>
    </source>
</evidence>
<accession>A0A0G1IWT7</accession>
<proteinExistence type="predicted"/>
<sequence length="107" mass="12690">MGEVVQLDLSKKKGRNAISHELCRFFHMVTRCFMGKERYYPLCKKKPYIRKPDKNGVVRSWHKDGIAVADEERAYEHCVLCYKEEGRCRLFKPKFLDHLNLNVQRSA</sequence>
<comment type="caution">
    <text evidence="1">The sequence shown here is derived from an EMBL/GenBank/DDBJ whole genome shotgun (WGS) entry which is preliminary data.</text>
</comment>
<evidence type="ECO:0000313" key="2">
    <source>
        <dbReference type="Proteomes" id="UP000033945"/>
    </source>
</evidence>
<dbReference type="Proteomes" id="UP000033945">
    <property type="component" value="Unassembled WGS sequence"/>
</dbReference>
<organism evidence="1 2">
    <name type="scientific">Candidatus Giovannonibacteria bacterium GW2011_GWA2_44_26</name>
    <dbReference type="NCBI Taxonomy" id="1618648"/>
    <lineage>
        <taxon>Bacteria</taxon>
        <taxon>Candidatus Giovannoniibacteriota</taxon>
    </lineage>
</organism>
<gene>
    <name evidence="1" type="ORF">UW55_C0001G0149</name>
</gene>
<reference evidence="1 2" key="1">
    <citation type="journal article" date="2015" name="Nature">
        <title>rRNA introns, odd ribosomes, and small enigmatic genomes across a large radiation of phyla.</title>
        <authorList>
            <person name="Brown C.T."/>
            <person name="Hug L.A."/>
            <person name="Thomas B.C."/>
            <person name="Sharon I."/>
            <person name="Castelle C.J."/>
            <person name="Singh A."/>
            <person name="Wilkins M.J."/>
            <person name="Williams K.H."/>
            <person name="Banfield J.F."/>
        </authorList>
    </citation>
    <scope>NUCLEOTIDE SEQUENCE [LARGE SCALE GENOMIC DNA]</scope>
</reference>
<dbReference type="AlphaFoldDB" id="A0A0G1IWT7"/>
<dbReference type="EMBL" id="LCIT01000001">
    <property type="protein sequence ID" value="KKT63856.1"/>
    <property type="molecule type" value="Genomic_DNA"/>
</dbReference>
<name>A0A0G1IWT7_9BACT</name>
<protein>
    <submittedName>
        <fullName evidence="1">Uncharacterized protein</fullName>
    </submittedName>
</protein>